<dbReference type="PANTHER" id="PTHR30383">
    <property type="entry name" value="THIOESTERASE 1/PROTEASE 1/LYSOPHOSPHOLIPASE L1"/>
    <property type="match status" value="1"/>
</dbReference>
<dbReference type="AlphaFoldDB" id="A0A932ZTJ1"/>
<dbReference type="InterPro" id="IPR036514">
    <property type="entry name" value="SGNH_hydro_sf"/>
</dbReference>
<dbReference type="InterPro" id="IPR057572">
    <property type="entry name" value="NonGDSL"/>
</dbReference>
<name>A0A932ZTJ1_UNCTE</name>
<dbReference type="EMBL" id="JACQRX010000162">
    <property type="protein sequence ID" value="MBI4251533.1"/>
    <property type="molecule type" value="Genomic_DNA"/>
</dbReference>
<sequence>MSACHLLVASAAALALLAASPPAASHKALRCFAPDEVTRLKVTLPNTARAIRRGKALIIVTIGSSSTEGVGASDLAHSYPALLAEELRRRWPRLAVVVLNMGVGGEMADQMLARFERDVMPYHPHLVIWQTGSNRVIKKGDIKGYADTIREGIGRLKAARTDVILMDPQYAPRVIARPVHRRIVDSIRAVASDLKVGVFQRFAVMRHWVTSGRHKMEEIVARDQLHMNDVSYGCIARLLADSLAAAARATPLPPVDGPAPAAGPRAATTVK</sequence>
<dbReference type="SUPFAM" id="SSF52266">
    <property type="entry name" value="SGNH hydrolase"/>
    <property type="match status" value="1"/>
</dbReference>
<keyword evidence="1" id="KW-0732">Signal</keyword>
<gene>
    <name evidence="2" type="ORF">HY618_03655</name>
</gene>
<accession>A0A932ZTJ1</accession>
<dbReference type="GO" id="GO:0004622">
    <property type="term" value="F:phosphatidylcholine lysophospholipase activity"/>
    <property type="evidence" value="ECO:0007669"/>
    <property type="project" value="TreeGrafter"/>
</dbReference>
<evidence type="ECO:0000313" key="2">
    <source>
        <dbReference type="EMBL" id="MBI4251533.1"/>
    </source>
</evidence>
<reference evidence="2" key="1">
    <citation type="submission" date="2020-07" db="EMBL/GenBank/DDBJ databases">
        <title>Huge and variable diversity of episymbiotic CPR bacteria and DPANN archaea in groundwater ecosystems.</title>
        <authorList>
            <person name="He C.Y."/>
            <person name="Keren R."/>
            <person name="Whittaker M."/>
            <person name="Farag I.F."/>
            <person name="Doudna J."/>
            <person name="Cate J.H.D."/>
            <person name="Banfield J.F."/>
        </authorList>
    </citation>
    <scope>NUCLEOTIDE SEQUENCE</scope>
    <source>
        <strain evidence="2">NC_groundwater_1370_Ag_S-0.2um_69_93</strain>
    </source>
</reference>
<feature type="signal peptide" evidence="1">
    <location>
        <begin position="1"/>
        <end position="24"/>
    </location>
</feature>
<dbReference type="PANTHER" id="PTHR30383:SF5">
    <property type="entry name" value="SGNH HYDROLASE-TYPE ESTERASE DOMAIN-CONTAINING PROTEIN"/>
    <property type="match status" value="1"/>
</dbReference>
<evidence type="ECO:0000313" key="3">
    <source>
        <dbReference type="Proteomes" id="UP000752292"/>
    </source>
</evidence>
<proteinExistence type="predicted"/>
<dbReference type="Gene3D" id="3.40.50.1110">
    <property type="entry name" value="SGNH hydrolase"/>
    <property type="match status" value="1"/>
</dbReference>
<protein>
    <submittedName>
        <fullName evidence="2">SGNH/GDSL hydrolase family protein</fullName>
    </submittedName>
</protein>
<dbReference type="InterPro" id="IPR051532">
    <property type="entry name" value="Ester_Hydrolysis_Enzymes"/>
</dbReference>
<dbReference type="CDD" id="cd00229">
    <property type="entry name" value="SGNH_hydrolase"/>
    <property type="match status" value="1"/>
</dbReference>
<feature type="chain" id="PRO_5037649408" evidence="1">
    <location>
        <begin position="25"/>
        <end position="271"/>
    </location>
</feature>
<comment type="caution">
    <text evidence="2">The sequence shown here is derived from an EMBL/GenBank/DDBJ whole genome shotgun (WGS) entry which is preliminary data.</text>
</comment>
<dbReference type="Proteomes" id="UP000752292">
    <property type="component" value="Unassembled WGS sequence"/>
</dbReference>
<dbReference type="Pfam" id="PF25182">
    <property type="entry name" value="NonGDSL"/>
    <property type="match status" value="1"/>
</dbReference>
<evidence type="ECO:0000256" key="1">
    <source>
        <dbReference type="SAM" id="SignalP"/>
    </source>
</evidence>
<keyword evidence="2" id="KW-0378">Hydrolase</keyword>
<organism evidence="2 3">
    <name type="scientific">Tectimicrobiota bacterium</name>
    <dbReference type="NCBI Taxonomy" id="2528274"/>
    <lineage>
        <taxon>Bacteria</taxon>
        <taxon>Pseudomonadati</taxon>
        <taxon>Nitrospinota/Tectimicrobiota group</taxon>
        <taxon>Candidatus Tectimicrobiota</taxon>
    </lineage>
</organism>